<evidence type="ECO:0000256" key="7">
    <source>
        <dbReference type="ARBA" id="ARBA00022840"/>
    </source>
</evidence>
<dbReference type="CDD" id="cd01171">
    <property type="entry name" value="YXKO-related"/>
    <property type="match status" value="1"/>
</dbReference>
<dbReference type="Proteomes" id="UP000642571">
    <property type="component" value="Unassembled WGS sequence"/>
</dbReference>
<dbReference type="PIRSF" id="PIRSF017184">
    <property type="entry name" value="Nnr"/>
    <property type="match status" value="1"/>
</dbReference>
<organism evidence="22 23">
    <name type="scientific">Pontibacillus salipaludis</name>
    <dbReference type="NCBI Taxonomy" id="1697394"/>
    <lineage>
        <taxon>Bacteria</taxon>
        <taxon>Bacillati</taxon>
        <taxon>Bacillota</taxon>
        <taxon>Bacilli</taxon>
        <taxon>Bacillales</taxon>
        <taxon>Bacillaceae</taxon>
        <taxon>Pontibacillus</taxon>
    </lineage>
</organism>
<dbReference type="EMBL" id="BMIN01000024">
    <property type="protein sequence ID" value="GGD27222.1"/>
    <property type="molecule type" value="Genomic_DNA"/>
</dbReference>
<dbReference type="EC" id="4.2.1.136" evidence="19"/>
<keyword evidence="7 17" id="KW-0067">ATP-binding</keyword>
<dbReference type="SUPFAM" id="SSF53613">
    <property type="entry name" value="Ribokinase-like"/>
    <property type="match status" value="1"/>
</dbReference>
<reference evidence="23" key="1">
    <citation type="journal article" date="2019" name="Int. J. Syst. Evol. Microbiol.">
        <title>The Global Catalogue of Microorganisms (GCM) 10K type strain sequencing project: providing services to taxonomists for standard genome sequencing and annotation.</title>
        <authorList>
            <consortium name="The Broad Institute Genomics Platform"/>
            <consortium name="The Broad Institute Genome Sequencing Center for Infectious Disease"/>
            <person name="Wu L."/>
            <person name="Ma J."/>
        </authorList>
    </citation>
    <scope>NUCLEOTIDE SEQUENCE [LARGE SCALE GENOMIC DNA]</scope>
    <source>
        <strain evidence="23">CGMCC 1.15353</strain>
    </source>
</reference>
<comment type="function">
    <text evidence="17">Catalyzes the dehydration of the S-form of NAD(P)HX at the expense of ADP, which is converted to AMP. Together with NAD(P)HX epimerase, which catalyzes the epimerization of the S- and R-forms, the enzyme allows the repair of both epimers of NAD(P)HX, a damaged form of NAD(P)H that is a result of enzymatic or heat-dependent hydration.</text>
</comment>
<protein>
    <recommendedName>
        <fullName evidence="19">Bifunctional NAD(P)H-hydrate repair enzyme</fullName>
    </recommendedName>
    <alternativeName>
        <fullName evidence="19">Nicotinamide nucleotide repair protein</fullName>
    </alternativeName>
    <domain>
        <recommendedName>
            <fullName evidence="19">ADP-dependent (S)-NAD(P)H-hydrate dehydratase</fullName>
            <ecNumber evidence="19">4.2.1.136</ecNumber>
        </recommendedName>
        <alternativeName>
            <fullName evidence="19">ADP-dependent NAD(P)HX dehydratase</fullName>
        </alternativeName>
    </domain>
    <domain>
        <recommendedName>
            <fullName evidence="19">NAD(P)H-hydrate epimerase</fullName>
            <ecNumber evidence="19">5.1.99.6</ecNumber>
        </recommendedName>
    </domain>
</protein>
<evidence type="ECO:0000256" key="5">
    <source>
        <dbReference type="ARBA" id="ARBA00022723"/>
    </source>
</evidence>
<proteinExistence type="inferred from homology"/>
<evidence type="ECO:0000256" key="1">
    <source>
        <dbReference type="ARBA" id="ARBA00000013"/>
    </source>
</evidence>
<evidence type="ECO:0000256" key="19">
    <source>
        <dbReference type="PIRNR" id="PIRNR017184"/>
    </source>
</evidence>
<evidence type="ECO:0000313" key="23">
    <source>
        <dbReference type="Proteomes" id="UP000642571"/>
    </source>
</evidence>
<feature type="domain" description="YjeF C-terminal" evidence="20">
    <location>
        <begin position="226"/>
        <end position="504"/>
    </location>
</feature>
<dbReference type="RefSeq" id="WP_188655958.1">
    <property type="nucleotide sequence ID" value="NZ_BMIN01000024.1"/>
</dbReference>
<dbReference type="NCBIfam" id="TIGR00197">
    <property type="entry name" value="yjeF_nterm"/>
    <property type="match status" value="1"/>
</dbReference>
<keyword evidence="6 17" id="KW-0547">Nucleotide-binding</keyword>
<gene>
    <name evidence="22" type="primary">nnr</name>
    <name evidence="17" type="synonym">nnrD</name>
    <name evidence="18" type="synonym">nnrE</name>
    <name evidence="22" type="ORF">GCM10011389_38430</name>
</gene>
<comment type="function">
    <text evidence="14 19">Bifunctional enzyme that catalyzes the epimerization of the S- and R-forms of NAD(P)HX and the dehydration of the S-form of NAD(P)HX at the expense of ADP, which is converted to AMP. This allows the repair of both epimers of NAD(P)HX, a damaged form of NAD(P)H that is a result of enzymatic or heat-dependent hydration.</text>
</comment>
<evidence type="ECO:0000256" key="9">
    <source>
        <dbReference type="ARBA" id="ARBA00022958"/>
    </source>
</evidence>
<keyword evidence="13" id="KW-0511">Multifunctional enzyme</keyword>
<dbReference type="HAMAP" id="MF_01966">
    <property type="entry name" value="NADHX_epimerase"/>
    <property type="match status" value="1"/>
</dbReference>
<comment type="cofactor">
    <cofactor evidence="17">
        <name>Mg(2+)</name>
        <dbReference type="ChEBI" id="CHEBI:18420"/>
    </cofactor>
</comment>
<comment type="caution">
    <text evidence="22">The sequence shown here is derived from an EMBL/GenBank/DDBJ whole genome shotgun (WGS) entry which is preliminary data.</text>
</comment>
<dbReference type="InterPro" id="IPR029056">
    <property type="entry name" value="Ribokinase-like"/>
</dbReference>
<dbReference type="Gene3D" id="3.40.50.10260">
    <property type="entry name" value="YjeF N-terminal domain"/>
    <property type="match status" value="1"/>
</dbReference>
<comment type="function">
    <text evidence="18">Catalyzes the epimerization of the S- and R-forms of NAD(P)HX, a damaged form of NAD(P)H that is a result of enzymatic or heat-dependent hydration. This is a prerequisite for the S-specific NAD(P)H-hydrate dehydratase to allow the repair of both epimers of NAD(P)HX.</text>
</comment>
<feature type="binding site" evidence="18">
    <location>
        <position position="141"/>
    </location>
    <ligand>
        <name>(6S)-NADPHX</name>
        <dbReference type="ChEBI" id="CHEBI:64076"/>
    </ligand>
</feature>
<dbReference type="InterPro" id="IPR030677">
    <property type="entry name" value="Nnr"/>
</dbReference>
<comment type="caution">
    <text evidence="17">Lacks conserved residue(s) required for the propagation of feature annotation.</text>
</comment>
<dbReference type="InterPro" id="IPR017953">
    <property type="entry name" value="Carbohydrate_kinase_pred_CS"/>
</dbReference>
<sequence>MHIVTAKEMYDTDRYAMEELGLEGHILMENAGRAVATQVEKQVSSKDQILILVGKGNNGGDGFVIARTLLQRGYSVEVLQIPSDEDIQGDALTHRKIYEAFGYGYHTFEDLNSLRTFSSGKNVIIDALLGIGVKGPLRSPYDEIVPYVNQLEAKVISVDLPSGIPADEGISFEEAIQSDYTMVIQYPKVSAFLQHTAPFYGEWKTVEIGLPDHLLRSKPESCSVWTKEDVVASLPEREPFAHKGSHGKGLVIGGALQMPGSVTMTSRAALRAGAGLLTVATVKDVISILASSVTEATFIALEEQAGKINSVDGIEFAYDGIAIGMGMGRHQEGEKLLEEVLKQAESPVLIDADGLYALKAYLPHLASRSSPTILTPHPGEMAHLLGVEVPELLQKPFQCSRQFASRYGVFVVLKGAFTLVTTPKGNQWVHTTGNVGLAKGGSGDVLAGMLLAMVMQPQSIEEALNNGVFLHGSTADLLTEDTHSTYDLLATDLIDGLSKTYRTHLFE</sequence>
<comment type="similarity">
    <text evidence="4 19">In the C-terminal section; belongs to the NnrD/CARKD family.</text>
</comment>
<keyword evidence="8 17" id="KW-0521">NADP</keyword>
<comment type="catalytic activity">
    <reaction evidence="15 17 19">
        <text>(6S)-NADHX + ADP = AMP + phosphate + NADH + H(+)</text>
        <dbReference type="Rhea" id="RHEA:32223"/>
        <dbReference type="ChEBI" id="CHEBI:15378"/>
        <dbReference type="ChEBI" id="CHEBI:43474"/>
        <dbReference type="ChEBI" id="CHEBI:57945"/>
        <dbReference type="ChEBI" id="CHEBI:64074"/>
        <dbReference type="ChEBI" id="CHEBI:456215"/>
        <dbReference type="ChEBI" id="CHEBI:456216"/>
        <dbReference type="EC" id="4.2.1.136"/>
    </reaction>
</comment>
<dbReference type="PROSITE" id="PS51385">
    <property type="entry name" value="YJEF_N"/>
    <property type="match status" value="1"/>
</dbReference>
<evidence type="ECO:0000256" key="4">
    <source>
        <dbReference type="ARBA" id="ARBA00009524"/>
    </source>
</evidence>
<comment type="catalytic activity">
    <reaction evidence="16 17 19">
        <text>(6S)-NADPHX + ADP = AMP + phosphate + NADPH + H(+)</text>
        <dbReference type="Rhea" id="RHEA:32235"/>
        <dbReference type="ChEBI" id="CHEBI:15378"/>
        <dbReference type="ChEBI" id="CHEBI:43474"/>
        <dbReference type="ChEBI" id="CHEBI:57783"/>
        <dbReference type="ChEBI" id="CHEBI:64076"/>
        <dbReference type="ChEBI" id="CHEBI:456215"/>
        <dbReference type="ChEBI" id="CHEBI:456216"/>
        <dbReference type="EC" id="4.2.1.136"/>
    </reaction>
</comment>
<keyword evidence="9 18" id="KW-0630">Potassium</keyword>
<comment type="similarity">
    <text evidence="3 19">In the N-terminal section; belongs to the NnrE/AIBP family.</text>
</comment>
<evidence type="ECO:0000256" key="13">
    <source>
        <dbReference type="ARBA" id="ARBA00023268"/>
    </source>
</evidence>
<comment type="similarity">
    <text evidence="17">Belongs to the NnrD/CARKD family.</text>
</comment>
<dbReference type="Gene3D" id="3.40.1190.20">
    <property type="match status" value="1"/>
</dbReference>
<evidence type="ECO:0000256" key="18">
    <source>
        <dbReference type="HAMAP-Rule" id="MF_01966"/>
    </source>
</evidence>
<comment type="similarity">
    <text evidence="18">Belongs to the NnrE/AIBP family.</text>
</comment>
<keyword evidence="12 17" id="KW-0456">Lyase</keyword>
<keyword evidence="11 18" id="KW-0413">Isomerase</keyword>
<feature type="binding site" evidence="17">
    <location>
        <position position="326"/>
    </location>
    <ligand>
        <name>(6S)-NADPHX</name>
        <dbReference type="ChEBI" id="CHEBI:64076"/>
    </ligand>
</feature>
<feature type="domain" description="YjeF N-terminal" evidence="21">
    <location>
        <begin position="9"/>
        <end position="216"/>
    </location>
</feature>
<keyword evidence="5 18" id="KW-0479">Metal-binding</keyword>
<dbReference type="Pfam" id="PF03853">
    <property type="entry name" value="YjeF_N"/>
    <property type="match status" value="1"/>
</dbReference>
<dbReference type="NCBIfam" id="TIGR00196">
    <property type="entry name" value="yjeF_cterm"/>
    <property type="match status" value="1"/>
</dbReference>
<name>A0ABQ1QHS5_9BACI</name>
<dbReference type="InterPro" id="IPR036652">
    <property type="entry name" value="YjeF_N_dom_sf"/>
</dbReference>
<accession>A0ABQ1QHS5</accession>
<comment type="catalytic activity">
    <reaction evidence="2 18 19">
        <text>(6R)-NADPHX = (6S)-NADPHX</text>
        <dbReference type="Rhea" id="RHEA:32227"/>
        <dbReference type="ChEBI" id="CHEBI:64076"/>
        <dbReference type="ChEBI" id="CHEBI:64077"/>
        <dbReference type="EC" id="5.1.99.6"/>
    </reaction>
</comment>
<dbReference type="InterPro" id="IPR004443">
    <property type="entry name" value="YjeF_N_dom"/>
</dbReference>
<evidence type="ECO:0000256" key="15">
    <source>
        <dbReference type="ARBA" id="ARBA00048238"/>
    </source>
</evidence>
<evidence type="ECO:0000256" key="3">
    <source>
        <dbReference type="ARBA" id="ARBA00006001"/>
    </source>
</evidence>
<evidence type="ECO:0000256" key="11">
    <source>
        <dbReference type="ARBA" id="ARBA00023235"/>
    </source>
</evidence>
<evidence type="ECO:0000259" key="21">
    <source>
        <dbReference type="PROSITE" id="PS51385"/>
    </source>
</evidence>
<comment type="cofactor">
    <cofactor evidence="18 19">
        <name>K(+)</name>
        <dbReference type="ChEBI" id="CHEBI:29103"/>
    </cofactor>
    <text evidence="18 19">Binds 1 potassium ion per subunit.</text>
</comment>
<dbReference type="InterPro" id="IPR000631">
    <property type="entry name" value="CARKD"/>
</dbReference>
<comment type="subunit">
    <text evidence="17">Homotetramer.</text>
</comment>
<evidence type="ECO:0000256" key="10">
    <source>
        <dbReference type="ARBA" id="ARBA00023027"/>
    </source>
</evidence>
<evidence type="ECO:0000256" key="8">
    <source>
        <dbReference type="ARBA" id="ARBA00022857"/>
    </source>
</evidence>
<evidence type="ECO:0000256" key="6">
    <source>
        <dbReference type="ARBA" id="ARBA00022741"/>
    </source>
</evidence>
<dbReference type="HAMAP" id="MF_01965">
    <property type="entry name" value="NADHX_dehydratase"/>
    <property type="match status" value="1"/>
</dbReference>
<keyword evidence="23" id="KW-1185">Reference proteome</keyword>
<comment type="catalytic activity">
    <reaction evidence="1 18 19">
        <text>(6R)-NADHX = (6S)-NADHX</text>
        <dbReference type="Rhea" id="RHEA:32215"/>
        <dbReference type="ChEBI" id="CHEBI:64074"/>
        <dbReference type="ChEBI" id="CHEBI:64075"/>
        <dbReference type="EC" id="5.1.99.6"/>
    </reaction>
</comment>
<evidence type="ECO:0000313" key="22">
    <source>
        <dbReference type="EMBL" id="GGD27222.1"/>
    </source>
</evidence>
<dbReference type="PANTHER" id="PTHR12592">
    <property type="entry name" value="ATP-DEPENDENT (S)-NAD(P)H-HYDRATE DEHYDRATASE FAMILY MEMBER"/>
    <property type="match status" value="1"/>
</dbReference>
<evidence type="ECO:0000256" key="16">
    <source>
        <dbReference type="ARBA" id="ARBA00049209"/>
    </source>
</evidence>
<dbReference type="PROSITE" id="PS01050">
    <property type="entry name" value="YJEF_C_2"/>
    <property type="match status" value="1"/>
</dbReference>
<feature type="binding site" evidence="17">
    <location>
        <position position="443"/>
    </location>
    <ligand>
        <name>AMP</name>
        <dbReference type="ChEBI" id="CHEBI:456215"/>
    </ligand>
</feature>
<feature type="binding site" evidence="18">
    <location>
        <position position="162"/>
    </location>
    <ligand>
        <name>K(+)</name>
        <dbReference type="ChEBI" id="CHEBI:29103"/>
    </ligand>
</feature>
<feature type="binding site" evidence="18">
    <location>
        <position position="126"/>
    </location>
    <ligand>
        <name>K(+)</name>
        <dbReference type="ChEBI" id="CHEBI:29103"/>
    </ligand>
</feature>
<evidence type="ECO:0000256" key="2">
    <source>
        <dbReference type="ARBA" id="ARBA00000909"/>
    </source>
</evidence>
<feature type="binding site" evidence="17">
    <location>
        <begin position="414"/>
        <end position="418"/>
    </location>
    <ligand>
        <name>AMP</name>
        <dbReference type="ChEBI" id="CHEBI:456215"/>
    </ligand>
</feature>
<evidence type="ECO:0000256" key="14">
    <source>
        <dbReference type="ARBA" id="ARBA00025153"/>
    </source>
</evidence>
<evidence type="ECO:0000259" key="20">
    <source>
        <dbReference type="PROSITE" id="PS51383"/>
    </source>
</evidence>
<feature type="binding site" evidence="18">
    <location>
        <begin position="57"/>
        <end position="61"/>
    </location>
    <ligand>
        <name>(6S)-NADPHX</name>
        <dbReference type="ChEBI" id="CHEBI:64076"/>
    </ligand>
</feature>
<dbReference type="PANTHER" id="PTHR12592:SF0">
    <property type="entry name" value="ATP-DEPENDENT (S)-NAD(P)H-HYDRATE DEHYDRATASE"/>
    <property type="match status" value="1"/>
</dbReference>
<feature type="binding site" evidence="18">
    <location>
        <begin position="130"/>
        <end position="136"/>
    </location>
    <ligand>
        <name>(6S)-NADPHX</name>
        <dbReference type="ChEBI" id="CHEBI:64076"/>
    </ligand>
</feature>
<keyword evidence="10 17" id="KW-0520">NAD</keyword>
<evidence type="ECO:0000256" key="17">
    <source>
        <dbReference type="HAMAP-Rule" id="MF_01965"/>
    </source>
</evidence>
<feature type="binding site" evidence="17">
    <location>
        <position position="444"/>
    </location>
    <ligand>
        <name>(6S)-NADPHX</name>
        <dbReference type="ChEBI" id="CHEBI:64076"/>
    </ligand>
</feature>
<dbReference type="PROSITE" id="PS51383">
    <property type="entry name" value="YJEF_C_3"/>
    <property type="match status" value="1"/>
</dbReference>
<feature type="binding site" evidence="17">
    <location>
        <position position="377"/>
    </location>
    <ligand>
        <name>(6S)-NADPHX</name>
        <dbReference type="ChEBI" id="CHEBI:64076"/>
    </ligand>
</feature>
<feature type="binding site" evidence="18">
    <location>
        <position position="58"/>
    </location>
    <ligand>
        <name>K(+)</name>
        <dbReference type="ChEBI" id="CHEBI:29103"/>
    </ligand>
</feature>
<dbReference type="SUPFAM" id="SSF64153">
    <property type="entry name" value="YjeF N-terminal domain-like"/>
    <property type="match status" value="1"/>
</dbReference>
<evidence type="ECO:0000256" key="12">
    <source>
        <dbReference type="ARBA" id="ARBA00023239"/>
    </source>
</evidence>
<dbReference type="EC" id="5.1.99.6" evidence="19"/>
<dbReference type="Pfam" id="PF01256">
    <property type="entry name" value="Carb_kinase"/>
    <property type="match status" value="1"/>
</dbReference>
<feature type="binding site" evidence="18">
    <location>
        <position position="159"/>
    </location>
    <ligand>
        <name>(6S)-NADPHX</name>
        <dbReference type="ChEBI" id="CHEBI:64076"/>
    </ligand>
</feature>